<gene>
    <name evidence="1" type="ORF">SDC9_162840</name>
</gene>
<reference evidence="1" key="1">
    <citation type="submission" date="2019-08" db="EMBL/GenBank/DDBJ databases">
        <authorList>
            <person name="Kucharzyk K."/>
            <person name="Murdoch R.W."/>
            <person name="Higgins S."/>
            <person name="Loffler F."/>
        </authorList>
    </citation>
    <scope>NUCLEOTIDE SEQUENCE</scope>
</reference>
<organism evidence="1">
    <name type="scientific">bioreactor metagenome</name>
    <dbReference type="NCBI Taxonomy" id="1076179"/>
    <lineage>
        <taxon>unclassified sequences</taxon>
        <taxon>metagenomes</taxon>
        <taxon>ecological metagenomes</taxon>
    </lineage>
</organism>
<proteinExistence type="predicted"/>
<sequence>MLSALEGELQGEKGQIGEWMRISYELNEDFEVAPAEMVHEICDAFQKVNHQYGNHIACALYASQSVVLPCEIVHAADYLSMGGKFQDVGDLASSGIFMGDYDLLGYDLKTELVTLVNGGGTEAEIYHLINSQGHRQAADQSDSGSPTLGQH</sequence>
<evidence type="ECO:0000313" key="1">
    <source>
        <dbReference type="EMBL" id="MPN15506.1"/>
    </source>
</evidence>
<comment type="caution">
    <text evidence="1">The sequence shown here is derived from an EMBL/GenBank/DDBJ whole genome shotgun (WGS) entry which is preliminary data.</text>
</comment>
<protein>
    <submittedName>
        <fullName evidence="1">Uncharacterized protein</fullName>
    </submittedName>
</protein>
<dbReference type="AlphaFoldDB" id="A0A645FP68"/>
<dbReference type="EMBL" id="VSSQ01062305">
    <property type="protein sequence ID" value="MPN15506.1"/>
    <property type="molecule type" value="Genomic_DNA"/>
</dbReference>
<accession>A0A645FP68</accession>
<name>A0A645FP68_9ZZZZ</name>